<dbReference type="AlphaFoldDB" id="A0A814BD96"/>
<dbReference type="Gene3D" id="3.50.4.10">
    <property type="entry name" value="Hepatocyte Growth Factor"/>
    <property type="match status" value="1"/>
</dbReference>
<comment type="caution">
    <text evidence="3">The sequence shown here is derived from an EMBL/GenBank/DDBJ whole genome shotgun (WGS) entry which is preliminary data.</text>
</comment>
<feature type="region of interest" description="Disordered" evidence="1">
    <location>
        <begin position="82"/>
        <end position="168"/>
    </location>
</feature>
<feature type="domain" description="Apple" evidence="2">
    <location>
        <begin position="11"/>
        <end position="80"/>
    </location>
</feature>
<dbReference type="EMBL" id="CAJNOE010000111">
    <property type="protein sequence ID" value="CAF0927663.1"/>
    <property type="molecule type" value="Genomic_DNA"/>
</dbReference>
<feature type="non-terminal residue" evidence="3">
    <location>
        <position position="1"/>
    </location>
</feature>
<dbReference type="Proteomes" id="UP000663860">
    <property type="component" value="Unassembled WGS sequence"/>
</dbReference>
<dbReference type="InterPro" id="IPR003609">
    <property type="entry name" value="Pan_app"/>
</dbReference>
<dbReference type="Pfam" id="PF00024">
    <property type="entry name" value="PAN_1"/>
    <property type="match status" value="1"/>
</dbReference>
<organism evidence="3 4">
    <name type="scientific">Adineta steineri</name>
    <dbReference type="NCBI Taxonomy" id="433720"/>
    <lineage>
        <taxon>Eukaryota</taxon>
        <taxon>Metazoa</taxon>
        <taxon>Spiralia</taxon>
        <taxon>Gnathifera</taxon>
        <taxon>Rotifera</taxon>
        <taxon>Eurotatoria</taxon>
        <taxon>Bdelloidea</taxon>
        <taxon>Adinetida</taxon>
        <taxon>Adinetidae</taxon>
        <taxon>Adineta</taxon>
    </lineage>
</organism>
<dbReference type="PROSITE" id="PS50948">
    <property type="entry name" value="PAN"/>
    <property type="match status" value="1"/>
</dbReference>
<sequence length="168" mass="17395">MSDMAGWQFQCFNTTCLPFATITMSNIHQCQIACLADVHCKAFSFHKSSSNCELFADISNQNDNLLISMDTITMIVTDGTRIPLEPTTTSTTTSSSTSSSTSFTSSTSTTTSSSTSSSTSTTTSTTTSSSTSTTTSSSTSSTSSTTRTTTSSSTSSTTSTTSSSTTTA</sequence>
<protein>
    <recommendedName>
        <fullName evidence="2">Apple domain-containing protein</fullName>
    </recommendedName>
</protein>
<gene>
    <name evidence="3" type="ORF">IZO911_LOCUS13683</name>
</gene>
<evidence type="ECO:0000256" key="1">
    <source>
        <dbReference type="SAM" id="MobiDB-lite"/>
    </source>
</evidence>
<name>A0A814BD96_9BILA</name>
<accession>A0A814BD96</accession>
<evidence type="ECO:0000259" key="2">
    <source>
        <dbReference type="PROSITE" id="PS50948"/>
    </source>
</evidence>
<dbReference type="SUPFAM" id="SSF57414">
    <property type="entry name" value="Hairpin loop containing domain-like"/>
    <property type="match status" value="1"/>
</dbReference>
<evidence type="ECO:0000313" key="3">
    <source>
        <dbReference type="EMBL" id="CAF0927663.1"/>
    </source>
</evidence>
<feature type="compositionally biased region" description="Low complexity" evidence="1">
    <location>
        <begin position="87"/>
        <end position="168"/>
    </location>
</feature>
<reference evidence="3" key="1">
    <citation type="submission" date="2021-02" db="EMBL/GenBank/DDBJ databases">
        <authorList>
            <person name="Nowell W R."/>
        </authorList>
    </citation>
    <scope>NUCLEOTIDE SEQUENCE</scope>
</reference>
<proteinExistence type="predicted"/>
<evidence type="ECO:0000313" key="4">
    <source>
        <dbReference type="Proteomes" id="UP000663860"/>
    </source>
</evidence>